<dbReference type="AlphaFoldDB" id="A0A369XJH2"/>
<reference evidence="1 2" key="1">
    <citation type="submission" date="2018-05" db="EMBL/GenBank/DDBJ databases">
        <title>Integrated omic analyses show evidence that a Ca. Accumulibacter phosphatis strain performs denitrification under micro-aerobic conditions.</title>
        <authorList>
            <person name="Camejo P.Y."/>
            <person name="Katherine M.D."/>
            <person name="Daniel N.R."/>
        </authorList>
    </citation>
    <scope>NUCLEOTIDE SEQUENCE [LARGE SCALE GENOMIC DNA]</scope>
    <source>
        <strain evidence="1">UW-LDO-IC</strain>
    </source>
</reference>
<sequence length="80" mass="8945">MDRRAADRRSGFVRRRQQAVLTLHRSSPATRAHVRQTAYVVKTLRNRPALLDRVRALAAAVHLPISADLQATPALPADRL</sequence>
<protein>
    <submittedName>
        <fullName evidence="1">Uncharacterized protein</fullName>
    </submittedName>
</protein>
<name>A0A369XJH2_9PROT</name>
<evidence type="ECO:0000313" key="2">
    <source>
        <dbReference type="Proteomes" id="UP000253831"/>
    </source>
</evidence>
<dbReference type="EMBL" id="QPGA01000027">
    <property type="protein sequence ID" value="RDE50044.1"/>
    <property type="molecule type" value="Genomic_DNA"/>
</dbReference>
<organism evidence="1 2">
    <name type="scientific">Candidatus Accumulibacter meliphilus</name>
    <dbReference type="NCBI Taxonomy" id="2211374"/>
    <lineage>
        <taxon>Bacteria</taxon>
        <taxon>Pseudomonadati</taxon>
        <taxon>Pseudomonadota</taxon>
        <taxon>Betaproteobacteria</taxon>
        <taxon>Candidatus Accumulibacter</taxon>
    </lineage>
</organism>
<accession>A0A369XJH2</accession>
<comment type="caution">
    <text evidence="1">The sequence shown here is derived from an EMBL/GenBank/DDBJ whole genome shotgun (WGS) entry which is preliminary data.</text>
</comment>
<gene>
    <name evidence="1" type="ORF">DVS81_13390</name>
</gene>
<dbReference type="Proteomes" id="UP000253831">
    <property type="component" value="Unassembled WGS sequence"/>
</dbReference>
<proteinExistence type="predicted"/>
<evidence type="ECO:0000313" key="1">
    <source>
        <dbReference type="EMBL" id="RDE50044.1"/>
    </source>
</evidence>